<dbReference type="InterPro" id="IPR036412">
    <property type="entry name" value="HAD-like_sf"/>
</dbReference>
<dbReference type="Gene3D" id="3.40.50.10190">
    <property type="entry name" value="BRCT domain"/>
    <property type="match status" value="1"/>
</dbReference>
<evidence type="ECO:0000256" key="9">
    <source>
        <dbReference type="RuleBase" id="RU366066"/>
    </source>
</evidence>
<feature type="compositionally biased region" description="Acidic residues" evidence="10">
    <location>
        <begin position="797"/>
        <end position="810"/>
    </location>
</feature>
<dbReference type="OrthoDB" id="10249888at2759"/>
<evidence type="ECO:0000256" key="7">
    <source>
        <dbReference type="ARBA" id="ARBA00047761"/>
    </source>
</evidence>
<dbReference type="CDD" id="cd17729">
    <property type="entry name" value="BRCT_CTDP1"/>
    <property type="match status" value="1"/>
</dbReference>
<evidence type="ECO:0000313" key="14">
    <source>
        <dbReference type="Proteomes" id="UP000726737"/>
    </source>
</evidence>
<dbReference type="SUPFAM" id="SSF56784">
    <property type="entry name" value="HAD-like"/>
    <property type="match status" value="1"/>
</dbReference>
<feature type="compositionally biased region" description="Basic residues" evidence="10">
    <location>
        <begin position="750"/>
        <end position="760"/>
    </location>
</feature>
<dbReference type="InterPro" id="IPR011947">
    <property type="entry name" value="FCP1_euk"/>
</dbReference>
<feature type="compositionally biased region" description="Low complexity" evidence="10">
    <location>
        <begin position="564"/>
        <end position="575"/>
    </location>
</feature>
<feature type="compositionally biased region" description="Polar residues" evidence="10">
    <location>
        <begin position="654"/>
        <end position="664"/>
    </location>
</feature>
<evidence type="ECO:0000256" key="5">
    <source>
        <dbReference type="ARBA" id="ARBA00023242"/>
    </source>
</evidence>
<dbReference type="InterPro" id="IPR036420">
    <property type="entry name" value="BRCT_dom_sf"/>
</dbReference>
<feature type="region of interest" description="Disordered" evidence="10">
    <location>
        <begin position="310"/>
        <end position="417"/>
    </location>
</feature>
<feature type="compositionally biased region" description="Polar residues" evidence="10">
    <location>
        <begin position="387"/>
        <end position="397"/>
    </location>
</feature>
<dbReference type="InterPro" id="IPR023214">
    <property type="entry name" value="HAD_sf"/>
</dbReference>
<feature type="compositionally biased region" description="Basic and acidic residues" evidence="10">
    <location>
        <begin position="331"/>
        <end position="350"/>
    </location>
</feature>
<dbReference type="NCBIfam" id="TIGR02250">
    <property type="entry name" value="FCP1_euk"/>
    <property type="match status" value="1"/>
</dbReference>
<feature type="compositionally biased region" description="Basic and acidic residues" evidence="10">
    <location>
        <begin position="367"/>
        <end position="386"/>
    </location>
</feature>
<evidence type="ECO:0000259" key="11">
    <source>
        <dbReference type="PROSITE" id="PS50172"/>
    </source>
</evidence>
<feature type="compositionally biased region" description="Acidic residues" evidence="10">
    <location>
        <begin position="582"/>
        <end position="596"/>
    </location>
</feature>
<feature type="compositionally biased region" description="Acidic residues" evidence="10">
    <location>
        <begin position="817"/>
        <end position="839"/>
    </location>
</feature>
<dbReference type="FunFam" id="3.40.50.10190:FF:000007">
    <property type="entry name" value="RNA polymerase II subunit A C-terminal domain phosphatase"/>
    <property type="match status" value="1"/>
</dbReference>
<evidence type="ECO:0000313" key="13">
    <source>
        <dbReference type="EMBL" id="KAG0257095.1"/>
    </source>
</evidence>
<evidence type="ECO:0000256" key="3">
    <source>
        <dbReference type="ARBA" id="ARBA00022801"/>
    </source>
</evidence>
<gene>
    <name evidence="13" type="primary">CTDP1</name>
    <name evidence="13" type="ORF">BG011_004176</name>
</gene>
<dbReference type="GO" id="GO:0008420">
    <property type="term" value="F:RNA polymerase II CTD heptapeptide repeat phosphatase activity"/>
    <property type="evidence" value="ECO:0007669"/>
    <property type="project" value="UniProtKB-UniRule"/>
</dbReference>
<keyword evidence="14" id="KW-1185">Reference proteome</keyword>
<comment type="caution">
    <text evidence="13">The sequence shown here is derived from an EMBL/GenBank/DDBJ whole genome shotgun (WGS) entry which is preliminary data.</text>
</comment>
<feature type="compositionally biased region" description="Low complexity" evidence="10">
    <location>
        <begin position="351"/>
        <end position="366"/>
    </location>
</feature>
<reference evidence="13" key="1">
    <citation type="journal article" date="2020" name="Fungal Divers.">
        <title>Resolving the Mortierellaceae phylogeny through synthesis of multi-gene phylogenetics and phylogenomics.</title>
        <authorList>
            <person name="Vandepol N."/>
            <person name="Liber J."/>
            <person name="Desiro A."/>
            <person name="Na H."/>
            <person name="Kennedy M."/>
            <person name="Barry K."/>
            <person name="Grigoriev I.V."/>
            <person name="Miller A.N."/>
            <person name="O'Donnell K."/>
            <person name="Stajich J.E."/>
            <person name="Bonito G."/>
        </authorList>
    </citation>
    <scope>NUCLEOTIDE SEQUENCE</scope>
    <source>
        <strain evidence="13">KOD948</strain>
    </source>
</reference>
<evidence type="ECO:0000256" key="10">
    <source>
        <dbReference type="SAM" id="MobiDB-lite"/>
    </source>
</evidence>
<dbReference type="InterPro" id="IPR001357">
    <property type="entry name" value="BRCT_dom"/>
</dbReference>
<feature type="region of interest" description="Disordered" evidence="10">
    <location>
        <begin position="634"/>
        <end position="839"/>
    </location>
</feature>
<accession>A0A9P6PZ16</accession>
<evidence type="ECO:0000256" key="2">
    <source>
        <dbReference type="ARBA" id="ARBA00013081"/>
    </source>
</evidence>
<dbReference type="Pfam" id="PF03031">
    <property type="entry name" value="NIF"/>
    <property type="match status" value="1"/>
</dbReference>
<feature type="domain" description="BRCT" evidence="11">
    <location>
        <begin position="464"/>
        <end position="557"/>
    </location>
</feature>
<name>A0A9P6PZ16_9FUNG</name>
<protein>
    <recommendedName>
        <fullName evidence="6 9">RNA polymerase II subunit A C-terminal domain phosphatase</fullName>
        <ecNumber evidence="2 9">3.1.3.16</ecNumber>
    </recommendedName>
</protein>
<dbReference type="Proteomes" id="UP000726737">
    <property type="component" value="Unassembled WGS sequence"/>
</dbReference>
<comment type="catalytic activity">
    <reaction evidence="7 9">
        <text>O-phospho-L-seryl-[protein] + H2O = L-seryl-[protein] + phosphate</text>
        <dbReference type="Rhea" id="RHEA:20629"/>
        <dbReference type="Rhea" id="RHEA-COMP:9863"/>
        <dbReference type="Rhea" id="RHEA-COMP:11604"/>
        <dbReference type="ChEBI" id="CHEBI:15377"/>
        <dbReference type="ChEBI" id="CHEBI:29999"/>
        <dbReference type="ChEBI" id="CHEBI:43474"/>
        <dbReference type="ChEBI" id="CHEBI:83421"/>
        <dbReference type="EC" id="3.1.3.16"/>
    </reaction>
</comment>
<dbReference type="PROSITE" id="PS50969">
    <property type="entry name" value="FCP1"/>
    <property type="match status" value="1"/>
</dbReference>
<evidence type="ECO:0000256" key="1">
    <source>
        <dbReference type="ARBA" id="ARBA00004123"/>
    </source>
</evidence>
<dbReference type="EMBL" id="JAAAJA010000273">
    <property type="protein sequence ID" value="KAG0257095.1"/>
    <property type="molecule type" value="Genomic_DNA"/>
</dbReference>
<feature type="compositionally biased region" description="Acidic residues" evidence="10">
    <location>
        <begin position="634"/>
        <end position="647"/>
    </location>
</feature>
<feature type="region of interest" description="Disordered" evidence="10">
    <location>
        <begin position="552"/>
        <end position="612"/>
    </location>
</feature>
<dbReference type="InterPro" id="IPR004274">
    <property type="entry name" value="FCP1_dom"/>
</dbReference>
<feature type="compositionally biased region" description="Basic and acidic residues" evidence="10">
    <location>
        <begin position="552"/>
        <end position="562"/>
    </location>
</feature>
<keyword evidence="5 9" id="KW-0539">Nucleus</keyword>
<dbReference type="GO" id="GO:0005634">
    <property type="term" value="C:nucleus"/>
    <property type="evidence" value="ECO:0007669"/>
    <property type="project" value="UniProtKB-SubCell"/>
</dbReference>
<evidence type="ECO:0000256" key="6">
    <source>
        <dbReference type="ARBA" id="ARBA00040602"/>
    </source>
</evidence>
<evidence type="ECO:0000259" key="12">
    <source>
        <dbReference type="PROSITE" id="PS50969"/>
    </source>
</evidence>
<proteinExistence type="predicted"/>
<feature type="domain" description="FCP1 homology" evidence="12">
    <location>
        <begin position="148"/>
        <end position="316"/>
    </location>
</feature>
<evidence type="ECO:0000256" key="4">
    <source>
        <dbReference type="ARBA" id="ARBA00022912"/>
    </source>
</evidence>
<dbReference type="InterPro" id="IPR039189">
    <property type="entry name" value="Fcp1"/>
</dbReference>
<dbReference type="CDD" id="cd07521">
    <property type="entry name" value="HAD_FCP1-like"/>
    <property type="match status" value="1"/>
</dbReference>
<dbReference type="SUPFAM" id="SSF52113">
    <property type="entry name" value="BRCT domain"/>
    <property type="match status" value="1"/>
</dbReference>
<dbReference type="PROSITE" id="PS50172">
    <property type="entry name" value="BRCT"/>
    <property type="match status" value="1"/>
</dbReference>
<feature type="compositionally biased region" description="Acidic residues" evidence="10">
    <location>
        <begin position="721"/>
        <end position="731"/>
    </location>
</feature>
<keyword evidence="3 9" id="KW-0378">Hydrolase</keyword>
<dbReference type="PANTHER" id="PTHR23081:SF36">
    <property type="entry name" value="RNA POLYMERASE II SUBUNIT A C-TERMINAL DOMAIN PHOSPHATASE"/>
    <property type="match status" value="1"/>
</dbReference>
<dbReference type="SMART" id="SM00577">
    <property type="entry name" value="CPDc"/>
    <property type="match status" value="1"/>
</dbReference>
<evidence type="ECO:0000256" key="8">
    <source>
        <dbReference type="ARBA" id="ARBA00048336"/>
    </source>
</evidence>
<comment type="function">
    <text evidence="9">This promotes the activity of RNA polymerase II.</text>
</comment>
<comment type="subcellular location">
    <subcellularLocation>
        <location evidence="1 9">Nucleus</location>
    </subcellularLocation>
</comment>
<feature type="compositionally biased region" description="Low complexity" evidence="10">
    <location>
        <begin position="732"/>
        <end position="741"/>
    </location>
</feature>
<dbReference type="EC" id="3.1.3.16" evidence="2 9"/>
<dbReference type="AlphaFoldDB" id="A0A9P6PZ16"/>
<sequence length="839" mass="92519">MADNSFKCHVPAGHIPATIIAIKTARDKAHSEDDVLIEYEYMEQVKGFVEEEETSFHARRAEIRAKKDGTVEGIHVAKGDVIRDESTIVIEYKGCDHDTQYGGMCVECLKEVPVQSKSHVNMTHDATSLSVSRTEAKRLGHNTAERLLTEGKLSLIVDLDQTLIHATFGAAIDEWVNAQGGLPKDIRMFPLPDSATPYYIKLRPHLEMFLQKVTSLYELHIYTMGTRNYAAAVANVIDPDGKFFSQRILSRDENASMTQKTIERLFPCDTSMVVVIDDRADVWQYSPNLVKVHPYEYFVGAGDINAGHLPKQGPTIKVEAPPAPETSAVEPVKKEASTSEKEASTSEKETSTSVKETSTSEKGASTSEKEASTSEKEASTSKKETSVSDIATPTPSNAPAPVNETAKNKSPKPRAAVLDDNDNELKFILSILEDIHEQFYDAREKYLQGESKRQADVKAIISEMKRNVLRGLNLVFSGVIPLGQEPARTDIWRQAQAFGAECSTDVSSKVTHVIAAKPGTEKVAKARRRKDIKVVRPEWLYHSIGRWRRQDESQYLHPDKSGKPATTVTSATTSTTPPPMTETEDDTGVEEDEDDQGGISEGMDEYHRPLSIGSERVNEKLMKVNWDDMDKEVEEFVGDMDDTDFDSDTSTHSNPQSDVSTDGNKSPLINLKRARIPRRSGLGASVMYASSEDDEDGGNGAVAGMDGIGDYEEAVRSSGESDGDIGDESGSTDESSQDGSGAESEEGRQLRRQKRRRVSRKNGVDTGHLDLEPQSQDIDADDEVTMDYSKAARDAEGADDDEDEEYDDEDFLKSLENDIDAELNDDDEDGEDAGDYGDE</sequence>
<organism evidence="13 14">
    <name type="scientific">Mortierella polycephala</name>
    <dbReference type="NCBI Taxonomy" id="41804"/>
    <lineage>
        <taxon>Eukaryota</taxon>
        <taxon>Fungi</taxon>
        <taxon>Fungi incertae sedis</taxon>
        <taxon>Mucoromycota</taxon>
        <taxon>Mortierellomycotina</taxon>
        <taxon>Mortierellomycetes</taxon>
        <taxon>Mortierellales</taxon>
        <taxon>Mortierellaceae</taxon>
        <taxon>Mortierella</taxon>
    </lineage>
</organism>
<dbReference type="Gene3D" id="3.40.50.1000">
    <property type="entry name" value="HAD superfamily/HAD-like"/>
    <property type="match status" value="1"/>
</dbReference>
<dbReference type="SMART" id="SM00292">
    <property type="entry name" value="BRCT"/>
    <property type="match status" value="1"/>
</dbReference>
<dbReference type="PANTHER" id="PTHR23081">
    <property type="entry name" value="RNA POLYMERASE II CTD PHOSPHATASE"/>
    <property type="match status" value="1"/>
</dbReference>
<keyword evidence="4" id="KW-0904">Protein phosphatase</keyword>
<comment type="catalytic activity">
    <reaction evidence="8 9">
        <text>O-phospho-L-threonyl-[protein] + H2O = L-threonyl-[protein] + phosphate</text>
        <dbReference type="Rhea" id="RHEA:47004"/>
        <dbReference type="Rhea" id="RHEA-COMP:11060"/>
        <dbReference type="Rhea" id="RHEA-COMP:11605"/>
        <dbReference type="ChEBI" id="CHEBI:15377"/>
        <dbReference type="ChEBI" id="CHEBI:30013"/>
        <dbReference type="ChEBI" id="CHEBI:43474"/>
        <dbReference type="ChEBI" id="CHEBI:61977"/>
        <dbReference type="EC" id="3.1.3.16"/>
    </reaction>
</comment>
<dbReference type="Pfam" id="PF12738">
    <property type="entry name" value="PTCB-BRCT"/>
    <property type="match status" value="1"/>
</dbReference>